<proteinExistence type="predicted"/>
<evidence type="ECO:0000313" key="1">
    <source>
        <dbReference type="EMBL" id="MPC57043.1"/>
    </source>
</evidence>
<protein>
    <submittedName>
        <fullName evidence="1">Uncharacterized protein</fullName>
    </submittedName>
</protein>
<comment type="caution">
    <text evidence="1">The sequence shown here is derived from an EMBL/GenBank/DDBJ whole genome shotgun (WGS) entry which is preliminary data.</text>
</comment>
<organism evidence="1 2">
    <name type="scientific">Portunus trituberculatus</name>
    <name type="common">Swimming crab</name>
    <name type="synonym">Neptunus trituberculatus</name>
    <dbReference type="NCBI Taxonomy" id="210409"/>
    <lineage>
        <taxon>Eukaryota</taxon>
        <taxon>Metazoa</taxon>
        <taxon>Ecdysozoa</taxon>
        <taxon>Arthropoda</taxon>
        <taxon>Crustacea</taxon>
        <taxon>Multicrustacea</taxon>
        <taxon>Malacostraca</taxon>
        <taxon>Eumalacostraca</taxon>
        <taxon>Eucarida</taxon>
        <taxon>Decapoda</taxon>
        <taxon>Pleocyemata</taxon>
        <taxon>Brachyura</taxon>
        <taxon>Eubrachyura</taxon>
        <taxon>Portunoidea</taxon>
        <taxon>Portunidae</taxon>
        <taxon>Portuninae</taxon>
        <taxon>Portunus</taxon>
    </lineage>
</organism>
<keyword evidence="2" id="KW-1185">Reference proteome</keyword>
<dbReference type="AlphaFoldDB" id="A0A5B7GHY1"/>
<sequence length="87" mass="9844">MYDRDTRRCRLIRILGHSDQIQTHVMADSDPRCSRFGHMLWLILTHLPHSPPLSLISAILILLPAPSLSILAFSQLSQSPVSYKTAH</sequence>
<accession>A0A5B7GHY1</accession>
<name>A0A5B7GHY1_PORTR</name>
<reference evidence="1 2" key="1">
    <citation type="submission" date="2019-05" db="EMBL/GenBank/DDBJ databases">
        <title>Another draft genome of Portunus trituberculatus and its Hox gene families provides insights of decapod evolution.</title>
        <authorList>
            <person name="Jeong J.-H."/>
            <person name="Song I."/>
            <person name="Kim S."/>
            <person name="Choi T."/>
            <person name="Kim D."/>
            <person name="Ryu S."/>
            <person name="Kim W."/>
        </authorList>
    </citation>
    <scope>NUCLEOTIDE SEQUENCE [LARGE SCALE GENOMIC DNA]</scope>
    <source>
        <tissue evidence="1">Muscle</tissue>
    </source>
</reference>
<dbReference type="Proteomes" id="UP000324222">
    <property type="component" value="Unassembled WGS sequence"/>
</dbReference>
<dbReference type="EMBL" id="VSRR010014457">
    <property type="protein sequence ID" value="MPC57043.1"/>
    <property type="molecule type" value="Genomic_DNA"/>
</dbReference>
<evidence type="ECO:0000313" key="2">
    <source>
        <dbReference type="Proteomes" id="UP000324222"/>
    </source>
</evidence>
<gene>
    <name evidence="1" type="ORF">E2C01_051014</name>
</gene>